<dbReference type="PANTHER" id="PTHR47169">
    <property type="entry name" value="OS01G0541250 PROTEIN"/>
    <property type="match status" value="1"/>
</dbReference>
<organism evidence="1 2">
    <name type="scientific">Daucus carota subsp. sativus</name>
    <name type="common">Carrot</name>
    <dbReference type="NCBI Taxonomy" id="79200"/>
    <lineage>
        <taxon>Eukaryota</taxon>
        <taxon>Viridiplantae</taxon>
        <taxon>Streptophyta</taxon>
        <taxon>Embryophyta</taxon>
        <taxon>Tracheophyta</taxon>
        <taxon>Spermatophyta</taxon>
        <taxon>Magnoliopsida</taxon>
        <taxon>eudicotyledons</taxon>
        <taxon>Gunneridae</taxon>
        <taxon>Pentapetalae</taxon>
        <taxon>asterids</taxon>
        <taxon>campanulids</taxon>
        <taxon>Apiales</taxon>
        <taxon>Apiaceae</taxon>
        <taxon>Apioideae</taxon>
        <taxon>Scandiceae</taxon>
        <taxon>Daucinae</taxon>
        <taxon>Daucus</taxon>
        <taxon>Daucus sect. Daucus</taxon>
    </lineage>
</organism>
<dbReference type="PANTHER" id="PTHR47169:SF2">
    <property type="entry name" value="OS01G0541250 PROTEIN"/>
    <property type="match status" value="1"/>
</dbReference>
<dbReference type="InterPro" id="IPR036397">
    <property type="entry name" value="RNaseH_sf"/>
</dbReference>
<dbReference type="Proteomes" id="UP000077755">
    <property type="component" value="Chromosome 7"/>
</dbReference>
<dbReference type="EMBL" id="CP093349">
    <property type="protein sequence ID" value="WOH08246.1"/>
    <property type="molecule type" value="Genomic_DNA"/>
</dbReference>
<sequence>MFLIAIARPRFDSDGNEVFSGNIGIFPFVTDEPAKRSSVNRRAGTLETSPITSVGRDMRRISLFSKVLPAIMLKWPLNDMNKLIYIQQDNAKVHIHPNDEKFRLAVSQSSLNIQLFCQPPNSSDLNVLDLGFFSAIQTL</sequence>
<evidence type="ECO:0000313" key="2">
    <source>
        <dbReference type="Proteomes" id="UP000077755"/>
    </source>
</evidence>
<gene>
    <name evidence="1" type="ORF">DCAR_0727684</name>
</gene>
<reference evidence="1" key="1">
    <citation type="journal article" date="2016" name="Nat. Genet.">
        <title>A high-quality carrot genome assembly provides new insights into carotenoid accumulation and asterid genome evolution.</title>
        <authorList>
            <person name="Iorizzo M."/>
            <person name="Ellison S."/>
            <person name="Senalik D."/>
            <person name="Zeng P."/>
            <person name="Satapoomin P."/>
            <person name="Huang J."/>
            <person name="Bowman M."/>
            <person name="Iovene M."/>
            <person name="Sanseverino W."/>
            <person name="Cavagnaro P."/>
            <person name="Yildiz M."/>
            <person name="Macko-Podgorni A."/>
            <person name="Moranska E."/>
            <person name="Grzebelus E."/>
            <person name="Grzebelus D."/>
            <person name="Ashrafi H."/>
            <person name="Zheng Z."/>
            <person name="Cheng S."/>
            <person name="Spooner D."/>
            <person name="Van Deynze A."/>
            <person name="Simon P."/>
        </authorList>
    </citation>
    <scope>NUCLEOTIDE SEQUENCE</scope>
    <source>
        <tissue evidence="1">Leaf</tissue>
    </source>
</reference>
<name>A0AAF0XHF2_DAUCS</name>
<reference evidence="1" key="2">
    <citation type="submission" date="2022-03" db="EMBL/GenBank/DDBJ databases">
        <title>Draft title - Genomic analysis of global carrot germplasm unveils the trajectory of domestication and the origin of high carotenoid orange carrot.</title>
        <authorList>
            <person name="Iorizzo M."/>
            <person name="Ellison S."/>
            <person name="Senalik D."/>
            <person name="Macko-Podgorni A."/>
            <person name="Grzebelus D."/>
            <person name="Bostan H."/>
            <person name="Rolling W."/>
            <person name="Curaba J."/>
            <person name="Simon P."/>
        </authorList>
    </citation>
    <scope>NUCLEOTIDE SEQUENCE</scope>
    <source>
        <tissue evidence="1">Leaf</tissue>
    </source>
</reference>
<dbReference type="Gene3D" id="3.30.420.10">
    <property type="entry name" value="Ribonuclease H-like superfamily/Ribonuclease H"/>
    <property type="match status" value="1"/>
</dbReference>
<keyword evidence="2" id="KW-1185">Reference proteome</keyword>
<dbReference type="GO" id="GO:0003676">
    <property type="term" value="F:nucleic acid binding"/>
    <property type="evidence" value="ECO:0007669"/>
    <property type="project" value="InterPro"/>
</dbReference>
<accession>A0AAF0XHF2</accession>
<dbReference type="AlphaFoldDB" id="A0AAF0XHF2"/>
<evidence type="ECO:0000313" key="1">
    <source>
        <dbReference type="EMBL" id="WOH08246.1"/>
    </source>
</evidence>
<proteinExistence type="predicted"/>
<protein>
    <submittedName>
        <fullName evidence="1">Uncharacterized protein</fullName>
    </submittedName>
</protein>